<gene>
    <name evidence="14" type="ORF">GA0070614_4919</name>
</gene>
<dbReference type="OrthoDB" id="4889053at2"/>
<feature type="transmembrane region" description="Helical" evidence="12">
    <location>
        <begin position="731"/>
        <end position="754"/>
    </location>
</feature>
<feature type="transmembrane region" description="Helical" evidence="12">
    <location>
        <begin position="846"/>
        <end position="870"/>
    </location>
</feature>
<evidence type="ECO:0000256" key="6">
    <source>
        <dbReference type="ARBA" id="ARBA00022801"/>
    </source>
</evidence>
<feature type="transmembrane region" description="Helical" evidence="12">
    <location>
        <begin position="393"/>
        <end position="414"/>
    </location>
</feature>
<dbReference type="RefSeq" id="WP_088978141.1">
    <property type="nucleotide sequence ID" value="NZ_LT607753.1"/>
</dbReference>
<keyword evidence="10 12" id="KW-0472">Membrane</keyword>
<feature type="region of interest" description="Disordered" evidence="11">
    <location>
        <begin position="916"/>
        <end position="944"/>
    </location>
</feature>
<organism evidence="14 15">
    <name type="scientific">Micromonospora coxensis</name>
    <dbReference type="NCBI Taxonomy" id="356852"/>
    <lineage>
        <taxon>Bacteria</taxon>
        <taxon>Bacillati</taxon>
        <taxon>Actinomycetota</taxon>
        <taxon>Actinomycetes</taxon>
        <taxon>Micromonosporales</taxon>
        <taxon>Micromonosporaceae</taxon>
        <taxon>Micromonospora</taxon>
    </lineage>
</organism>
<keyword evidence="4 12" id="KW-0812">Transmembrane</keyword>
<keyword evidence="15" id="KW-1185">Reference proteome</keyword>
<evidence type="ECO:0000256" key="4">
    <source>
        <dbReference type="ARBA" id="ARBA00022692"/>
    </source>
</evidence>
<name>A0A1C5JN26_9ACTN</name>
<dbReference type="PANTHER" id="PTHR43221:SF2">
    <property type="entry name" value="PROTEASE HTPX HOMOLOG"/>
    <property type="match status" value="1"/>
</dbReference>
<sequence>MRAATPRPVVSGTTLRFVSLVAAVLGTSVYAFGSLYFLLPEHSATGLVTFLRCAEAYRHALPAPDADVDTYVAAAERARQGAIACMAPIDRPRAAWVLVGLLLLLTVAAALHLATPWWIRRRGRLVEITADGFPRLHAELIRLSTVAGLDRPPAFLLDPAAGAPGGLAFGRVGRYAVRINAGLVPLAVTDPGAFRAVVLHELAHLRNRDVDLTYAVVALWRAFVAVALVPLVVLTVYPPVLADPGRVPWAWDDVVDDYWPWDFVDYGTRMVQGSVRALLFVAVVYLARNAVLRARETYADARAADFGAGTDLRRVVATATGQPAPGWRRRLGRFGVHPTTAARMAAIDDPPHVHRPRFGELFVAGLTTMIAFTGLSHYAGIALPHAGPTGSRVAAWVIAPVVTAILGAVAWRAWQSPGSSADRIGRLVTATLGFSLGWLVGDLVSLTTPAGDWGFFGTSSTGGRAPLGAAPVMDGYGVDSALVAAVLLTGGMLAQAGVLAAAARTWSARGATGRWAWGAGAAVTAVPFALWITTWFDTRTVPSLVGHLYSIGSTDLARVGVDIWQGPGFALLTLFYAPLEIFGGRSLAVPALAVAWLYPLAAGLRPQWWRMPSPASPPRGGTPDSMPESLLTVATPAADQATGTAVDGRATGTAAPAADRATGIATPAHEPPAATARSVDDRPTGTAAAVDGRPAGAVPVAAAPSGPGPVHQDPASDDPRLGEGVRAALRVALLGAAGFAVALLAARAAIRLFAPERAGAADFSGYFYYCEIAAVTLVQAVVGGVLAARRRPLGLVLGQFAAMIVAVLATVAVVGAQTLGGCVAAFRLSRSTCAPPDDLPWALGLLRTLAVEGALAALLAGAAVVVASAVARRLPALVGVTGATGRRAWSATLLVLLLGVGGLAARGAYAFEEPTTVPTAAPRSSEPAPVPPGPAGPGRPLTSAEATAVVEAAERGLPALWQRKAEDEPDEDDPSDDDRYDPPGCRSLGIGAYQEKLEPQKRASAGANLTNGGNLASTTLYVGVTSYAAPVPESVLRDAERQQIGCPRFTVTSATGFQLAYEVHPASAPDLGGQAWRMDYDISTVSGPPIRGRLAEVTVRVDHSLVTVSMVAVGEPLDEALLTASLRRAVAALPR</sequence>
<reference evidence="15" key="1">
    <citation type="submission" date="2016-06" db="EMBL/GenBank/DDBJ databases">
        <authorList>
            <person name="Varghese N."/>
            <person name="Submissions Spin"/>
        </authorList>
    </citation>
    <scope>NUCLEOTIDE SEQUENCE [LARGE SCALE GENOMIC DNA]</scope>
    <source>
        <strain evidence="15">DSM 45161</strain>
    </source>
</reference>
<evidence type="ECO:0000313" key="14">
    <source>
        <dbReference type="EMBL" id="SCG71970.1"/>
    </source>
</evidence>
<evidence type="ECO:0000256" key="11">
    <source>
        <dbReference type="SAM" id="MobiDB-lite"/>
    </source>
</evidence>
<feature type="transmembrane region" description="Helical" evidence="12">
    <location>
        <begin position="766"/>
        <end position="788"/>
    </location>
</feature>
<feature type="region of interest" description="Disordered" evidence="11">
    <location>
        <begin position="957"/>
        <end position="989"/>
    </location>
</feature>
<dbReference type="EMBL" id="LT607753">
    <property type="protein sequence ID" value="SCG71970.1"/>
    <property type="molecule type" value="Genomic_DNA"/>
</dbReference>
<dbReference type="PANTHER" id="PTHR43221">
    <property type="entry name" value="PROTEASE HTPX"/>
    <property type="match status" value="1"/>
</dbReference>
<dbReference type="InterPro" id="IPR050083">
    <property type="entry name" value="HtpX_protease"/>
</dbReference>
<evidence type="ECO:0000256" key="8">
    <source>
        <dbReference type="ARBA" id="ARBA00022989"/>
    </source>
</evidence>
<evidence type="ECO:0000256" key="7">
    <source>
        <dbReference type="ARBA" id="ARBA00022833"/>
    </source>
</evidence>
<evidence type="ECO:0000259" key="13">
    <source>
        <dbReference type="Pfam" id="PF01435"/>
    </source>
</evidence>
<evidence type="ECO:0000256" key="9">
    <source>
        <dbReference type="ARBA" id="ARBA00023049"/>
    </source>
</evidence>
<dbReference type="GO" id="GO:0046872">
    <property type="term" value="F:metal ion binding"/>
    <property type="evidence" value="ECO:0007669"/>
    <property type="project" value="UniProtKB-KW"/>
</dbReference>
<feature type="transmembrane region" description="Helical" evidence="12">
    <location>
        <begin position="581"/>
        <end position="601"/>
    </location>
</feature>
<feature type="compositionally biased region" description="Acidic residues" evidence="11">
    <location>
        <begin position="967"/>
        <end position="979"/>
    </location>
</feature>
<dbReference type="InterPro" id="IPR001915">
    <property type="entry name" value="Peptidase_M48"/>
</dbReference>
<dbReference type="AlphaFoldDB" id="A0A1C5JN26"/>
<keyword evidence="6" id="KW-0378">Hydrolase</keyword>
<protein>
    <submittedName>
        <fullName evidence="14">Zn-dependent protease with chaperone function</fullName>
    </submittedName>
</protein>
<keyword evidence="7" id="KW-0862">Zinc</keyword>
<dbReference type="Proteomes" id="UP000198215">
    <property type="component" value="Chromosome I"/>
</dbReference>
<feature type="region of interest" description="Disordered" evidence="11">
    <location>
        <begin position="609"/>
        <end position="721"/>
    </location>
</feature>
<feature type="transmembrane region" description="Helical" evidence="12">
    <location>
        <begin position="270"/>
        <end position="287"/>
    </location>
</feature>
<feature type="compositionally biased region" description="Low complexity" evidence="11">
    <location>
        <begin position="687"/>
        <end position="710"/>
    </location>
</feature>
<keyword evidence="3 14" id="KW-0645">Protease</keyword>
<feature type="transmembrane region" description="Helical" evidence="12">
    <location>
        <begin position="481"/>
        <end position="503"/>
    </location>
</feature>
<keyword evidence="9" id="KW-0482">Metalloprotease</keyword>
<comment type="cofactor">
    <cofactor evidence="1">
        <name>Zn(2+)</name>
        <dbReference type="ChEBI" id="CHEBI:29105"/>
    </cofactor>
</comment>
<evidence type="ECO:0000313" key="15">
    <source>
        <dbReference type="Proteomes" id="UP000198215"/>
    </source>
</evidence>
<feature type="transmembrane region" description="Helical" evidence="12">
    <location>
        <begin position="94"/>
        <end position="114"/>
    </location>
</feature>
<dbReference type="Pfam" id="PF01435">
    <property type="entry name" value="Peptidase_M48"/>
    <property type="match status" value="1"/>
</dbReference>
<feature type="transmembrane region" description="Helical" evidence="12">
    <location>
        <begin position="515"/>
        <end position="536"/>
    </location>
</feature>
<dbReference type="GO" id="GO:0004222">
    <property type="term" value="F:metalloendopeptidase activity"/>
    <property type="evidence" value="ECO:0007669"/>
    <property type="project" value="InterPro"/>
</dbReference>
<feature type="transmembrane region" description="Helical" evidence="12">
    <location>
        <begin position="361"/>
        <end position="381"/>
    </location>
</feature>
<proteinExistence type="predicted"/>
<feature type="transmembrane region" description="Helical" evidence="12">
    <location>
        <begin position="20"/>
        <end position="39"/>
    </location>
</feature>
<feature type="transmembrane region" description="Helical" evidence="12">
    <location>
        <begin position="426"/>
        <end position="446"/>
    </location>
</feature>
<evidence type="ECO:0000256" key="10">
    <source>
        <dbReference type="ARBA" id="ARBA00023136"/>
    </source>
</evidence>
<accession>A0A1C5JN26</accession>
<evidence type="ECO:0000256" key="3">
    <source>
        <dbReference type="ARBA" id="ARBA00022670"/>
    </source>
</evidence>
<feature type="domain" description="Peptidase M48" evidence="13">
    <location>
        <begin position="135"/>
        <end position="349"/>
    </location>
</feature>
<keyword evidence="2" id="KW-1003">Cell membrane</keyword>
<feature type="transmembrane region" description="Helical" evidence="12">
    <location>
        <begin position="212"/>
        <end position="237"/>
    </location>
</feature>
<evidence type="ECO:0000256" key="1">
    <source>
        <dbReference type="ARBA" id="ARBA00001947"/>
    </source>
</evidence>
<evidence type="ECO:0000256" key="5">
    <source>
        <dbReference type="ARBA" id="ARBA00022723"/>
    </source>
</evidence>
<keyword evidence="5" id="KW-0479">Metal-binding</keyword>
<evidence type="ECO:0000256" key="2">
    <source>
        <dbReference type="ARBA" id="ARBA00022475"/>
    </source>
</evidence>
<feature type="transmembrane region" description="Helical" evidence="12">
    <location>
        <begin position="800"/>
        <end position="826"/>
    </location>
</feature>
<keyword evidence="8 12" id="KW-1133">Transmembrane helix</keyword>
<feature type="transmembrane region" description="Helical" evidence="12">
    <location>
        <begin position="891"/>
        <end position="911"/>
    </location>
</feature>
<evidence type="ECO:0000256" key="12">
    <source>
        <dbReference type="SAM" id="Phobius"/>
    </source>
</evidence>
<dbReference type="GO" id="GO:0006508">
    <property type="term" value="P:proteolysis"/>
    <property type="evidence" value="ECO:0007669"/>
    <property type="project" value="UniProtKB-KW"/>
</dbReference>
<feature type="compositionally biased region" description="Low complexity" evidence="11">
    <location>
        <begin position="647"/>
        <end position="676"/>
    </location>
</feature>
<feature type="compositionally biased region" description="Pro residues" evidence="11">
    <location>
        <begin position="928"/>
        <end position="937"/>
    </location>
</feature>